<dbReference type="InterPro" id="IPR028082">
    <property type="entry name" value="Peripla_BP_I"/>
</dbReference>
<proteinExistence type="inferred from homology"/>
<evidence type="ECO:0000256" key="2">
    <source>
        <dbReference type="ARBA" id="ARBA00022729"/>
    </source>
</evidence>
<feature type="chain" id="PRO_5012363966" evidence="4">
    <location>
        <begin position="23"/>
        <end position="392"/>
    </location>
</feature>
<dbReference type="PROSITE" id="PS00430">
    <property type="entry name" value="TONB_DEPENDENT_REC_1"/>
    <property type="match status" value="1"/>
</dbReference>
<gene>
    <name evidence="6" type="ORF">SAMN05444339_1047</name>
</gene>
<dbReference type="InterPro" id="IPR028081">
    <property type="entry name" value="Leu-bd"/>
</dbReference>
<dbReference type="PANTHER" id="PTHR30483:SF6">
    <property type="entry name" value="PERIPLASMIC BINDING PROTEIN OF ABC TRANSPORTER FOR NATURAL AMINO ACIDS"/>
    <property type="match status" value="1"/>
</dbReference>
<dbReference type="Proteomes" id="UP000183987">
    <property type="component" value="Unassembled WGS sequence"/>
</dbReference>
<evidence type="ECO:0000313" key="7">
    <source>
        <dbReference type="Proteomes" id="UP000183987"/>
    </source>
</evidence>
<evidence type="ECO:0000256" key="3">
    <source>
        <dbReference type="ARBA" id="ARBA00022970"/>
    </source>
</evidence>
<accession>A0A1M4ZJP3</accession>
<dbReference type="EMBL" id="FQUE01000004">
    <property type="protein sequence ID" value="SHF18027.1"/>
    <property type="molecule type" value="Genomic_DNA"/>
</dbReference>
<evidence type="ECO:0000256" key="4">
    <source>
        <dbReference type="SAM" id="SignalP"/>
    </source>
</evidence>
<feature type="signal peptide" evidence="4">
    <location>
        <begin position="1"/>
        <end position="22"/>
    </location>
</feature>
<name>A0A1M4ZJP3_LOKAT</name>
<reference evidence="7" key="1">
    <citation type="submission" date="2016-11" db="EMBL/GenBank/DDBJ databases">
        <authorList>
            <person name="Varghese N."/>
            <person name="Submissions S."/>
        </authorList>
    </citation>
    <scope>NUCLEOTIDE SEQUENCE [LARGE SCALE GENOMIC DNA]</scope>
    <source>
        <strain evidence="7">DSM 29326</strain>
    </source>
</reference>
<sequence>MMRREAICGALVLAGLAGPALADVTYRAAVIRVDAPGPLPISRLDLPPDDLGFAGAALATDDNMTTGAFTGQTFETISVVATPETAEAEMARLLDDGIFFVVTLADAATTVALADQAGDRALVVNAAATDDSLRGADCRANLLHVTPSDAMRADALAQYLMWKRWDSWFLIAGSHPEDVALAEAYTRAAAKFGAKIVEERTYEDTGGARRTDTGHVLVQAQIPVFTQRAPDHDVMIAADHAGVFGDYLPYRTWDARPVAGSAGLIPTSWTPAMEAWGATQWQNRFEEGASRLAQEEDFETWVALRVLGEAATRTQGGDAAAIRDFILSDRFELGAFKGQKLTFRDWDGQLRQPVLLAADNVIVSVSPQDGFLHQTSTLDTLGIDRTETECRK</sequence>
<dbReference type="SUPFAM" id="SSF53822">
    <property type="entry name" value="Periplasmic binding protein-like I"/>
    <property type="match status" value="1"/>
</dbReference>
<keyword evidence="3" id="KW-0029">Amino-acid transport</keyword>
<dbReference type="InterPro" id="IPR051010">
    <property type="entry name" value="BCAA_transport"/>
</dbReference>
<dbReference type="GO" id="GO:0006865">
    <property type="term" value="P:amino acid transport"/>
    <property type="evidence" value="ECO:0007669"/>
    <property type="project" value="UniProtKB-KW"/>
</dbReference>
<comment type="similarity">
    <text evidence="1">Belongs to the leucine-binding protein family.</text>
</comment>
<dbReference type="InterPro" id="IPR010916">
    <property type="entry name" value="TonB_box_CS"/>
</dbReference>
<keyword evidence="7" id="KW-1185">Reference proteome</keyword>
<evidence type="ECO:0000313" key="6">
    <source>
        <dbReference type="EMBL" id="SHF18027.1"/>
    </source>
</evidence>
<keyword evidence="3" id="KW-0813">Transport</keyword>
<dbReference type="PANTHER" id="PTHR30483">
    <property type="entry name" value="LEUCINE-SPECIFIC-BINDING PROTEIN"/>
    <property type="match status" value="1"/>
</dbReference>
<feature type="domain" description="Leucine-binding protein" evidence="5">
    <location>
        <begin position="55"/>
        <end position="219"/>
    </location>
</feature>
<dbReference type="InterPro" id="IPR022478">
    <property type="entry name" value="ABC_transptr_sub-bd_PQQ"/>
</dbReference>
<dbReference type="CDD" id="cd06268">
    <property type="entry name" value="PBP1_ABC_transporter_LIVBP-like"/>
    <property type="match status" value="1"/>
</dbReference>
<evidence type="ECO:0000256" key="1">
    <source>
        <dbReference type="ARBA" id="ARBA00010062"/>
    </source>
</evidence>
<dbReference type="NCBIfam" id="TIGR03863">
    <property type="entry name" value="PQQ_ABC_bind"/>
    <property type="match status" value="1"/>
</dbReference>
<dbReference type="AlphaFoldDB" id="A0A1M4ZJP3"/>
<organism evidence="6 7">
    <name type="scientific">Loktanella atrilutea</name>
    <dbReference type="NCBI Taxonomy" id="366533"/>
    <lineage>
        <taxon>Bacteria</taxon>
        <taxon>Pseudomonadati</taxon>
        <taxon>Pseudomonadota</taxon>
        <taxon>Alphaproteobacteria</taxon>
        <taxon>Rhodobacterales</taxon>
        <taxon>Roseobacteraceae</taxon>
        <taxon>Loktanella</taxon>
    </lineage>
</organism>
<dbReference type="Pfam" id="PF13458">
    <property type="entry name" value="Peripla_BP_6"/>
    <property type="match status" value="1"/>
</dbReference>
<dbReference type="STRING" id="366533.SAMN05444339_1047"/>
<keyword evidence="2 4" id="KW-0732">Signal</keyword>
<evidence type="ECO:0000259" key="5">
    <source>
        <dbReference type="Pfam" id="PF13458"/>
    </source>
</evidence>
<dbReference type="Gene3D" id="3.40.50.2300">
    <property type="match status" value="2"/>
</dbReference>
<protein>
    <submittedName>
        <fullName evidence="6">Amino acid/amide ABC transporter substrate-binding protein, HAAT family</fullName>
    </submittedName>
</protein>